<dbReference type="GO" id="GO:0046872">
    <property type="term" value="F:metal ion binding"/>
    <property type="evidence" value="ECO:0007669"/>
    <property type="project" value="UniProtKB-KW"/>
</dbReference>
<evidence type="ECO:0000256" key="2">
    <source>
        <dbReference type="ARBA" id="ARBA00005675"/>
    </source>
</evidence>
<sequence>MADARRDESTGCQCGSVYSAMAREPEKTSSPAGLTSGEAQVRLNQDGPNVPPPAARRSPVAALMRQFTHLLAILLWAAAGLALLSGTPALGVAIVVVIVLNALFAFWQEYRADRAAERLHALLPTVTRVRRDGSLVTIDAADLVRGDRVMLSSGDRIGADMRVEESTAFAVDESMMTGESDAVARAAGDPLSAGTFVVEGHAEALVTATGSHTTLAAISELAQAATRPPSPLARELDRVVRTVATIAVLAGVGLGLTGIVLGLQPTEAFLFGVGVAVALVPEGLLPTVTLALARGAQLMADQNALVRRLDAVETLGATTIICTDKTGTLTQNRMSVVEVWTFHGAVTVTGEGYEPVAQSGGRPAALALLPGISSTAAQCVVGRPISRDGQWVAEGDPLEAAIVCLAMRSGIDIDAIQPESRFPYTADRMMSSAIRRDRVSVIGAPERVFQQCTNTTPECTQAVNAMAARGLRVLAVAGRALTVGTSAQEIETGLELLGLLGLEDPPRPDVHRAIQSCRQAGIRVVMVTGDHPDTARAIAREVGLLLPGGPVLGPDLPRDDRELGAILDHEEGAVVARVAPADKLRIARILKQRGHVVAMTGDGVNDAPALREADVGVAMGASGSDVAREAADLVLLDDHFATIISAIRLGRATFANARRFLTYHLTDNVAELAPFAVWALSGGNFPLAISVLQVLALDIGTDMLPALALGVEPPSRRVMQGKDRSHPLITRPLLVRAFGVLGPVEAAVSLTGFTTVLLLGGWRWGESAQPDLLAMASGTVFATIASAQVANAFACRSETLPAWSHPVFANRALVFAVGVDLALVVCFLGIPVLAELLGGTWPSWIGWIFVLAGGLAILFVDALHKSLRRDKRT</sequence>
<dbReference type="GO" id="GO:0140581">
    <property type="term" value="F:P-type monovalent copper transporter activity"/>
    <property type="evidence" value="ECO:0007669"/>
    <property type="project" value="UniProtKB-EC"/>
</dbReference>
<feature type="transmembrane region" description="Helical" evidence="19">
    <location>
        <begin position="67"/>
        <end position="84"/>
    </location>
</feature>
<dbReference type="EC" id="7.2.2.8" evidence="4"/>
<evidence type="ECO:0000256" key="6">
    <source>
        <dbReference type="ARBA" id="ARBA00022475"/>
    </source>
</evidence>
<dbReference type="Pfam" id="PF00690">
    <property type="entry name" value="Cation_ATPase_N"/>
    <property type="match status" value="1"/>
</dbReference>
<dbReference type="FunFam" id="3.40.50.1000:FF:000144">
    <property type="entry name" value="copper-transporting ATPase 1 isoform X2"/>
    <property type="match status" value="1"/>
</dbReference>
<dbReference type="AlphaFoldDB" id="A0A1I4ZYG1"/>
<comment type="catalytic activity">
    <reaction evidence="18">
        <text>ATP + H2O = ADP + phosphate + H(+)</text>
        <dbReference type="Rhea" id="RHEA:13065"/>
        <dbReference type="ChEBI" id="CHEBI:15377"/>
        <dbReference type="ChEBI" id="CHEBI:15378"/>
        <dbReference type="ChEBI" id="CHEBI:30616"/>
        <dbReference type="ChEBI" id="CHEBI:43474"/>
        <dbReference type="ChEBI" id="CHEBI:456216"/>
    </reaction>
</comment>
<dbReference type="GO" id="GO:0016887">
    <property type="term" value="F:ATP hydrolysis activity"/>
    <property type="evidence" value="ECO:0007669"/>
    <property type="project" value="InterPro"/>
</dbReference>
<evidence type="ECO:0000256" key="1">
    <source>
        <dbReference type="ARBA" id="ARBA00004651"/>
    </source>
</evidence>
<keyword evidence="5" id="KW-0813">Transport</keyword>
<proteinExistence type="inferred from homology"/>
<comment type="subcellular location">
    <subcellularLocation>
        <location evidence="1">Cell membrane</location>
        <topology evidence="1">Multi-pass membrane protein</topology>
    </subcellularLocation>
</comment>
<dbReference type="InterPro" id="IPR059000">
    <property type="entry name" value="ATPase_P-type_domA"/>
</dbReference>
<keyword evidence="14" id="KW-0186">Copper</keyword>
<evidence type="ECO:0000256" key="9">
    <source>
        <dbReference type="ARBA" id="ARBA00022741"/>
    </source>
</evidence>
<evidence type="ECO:0000256" key="15">
    <source>
        <dbReference type="ARBA" id="ARBA00023065"/>
    </source>
</evidence>
<comment type="similarity">
    <text evidence="2">Belongs to the cation transport ATPase (P-type) (TC 3.A.3) family. Type IIA subfamily.</text>
</comment>
<feature type="transmembrane region" description="Helical" evidence="19">
    <location>
        <begin position="90"/>
        <end position="107"/>
    </location>
</feature>
<dbReference type="Pfam" id="PF00702">
    <property type="entry name" value="Hydrolase"/>
    <property type="match status" value="1"/>
</dbReference>
<evidence type="ECO:0000313" key="22">
    <source>
        <dbReference type="Proteomes" id="UP000198867"/>
    </source>
</evidence>
<feature type="transmembrane region" description="Helical" evidence="19">
    <location>
        <begin position="844"/>
        <end position="863"/>
    </location>
</feature>
<feature type="transmembrane region" description="Helical" evidence="19">
    <location>
        <begin position="269"/>
        <end position="293"/>
    </location>
</feature>
<dbReference type="InterPro" id="IPR018303">
    <property type="entry name" value="ATPase_P-typ_P_site"/>
</dbReference>
<keyword evidence="6" id="KW-1003">Cell membrane</keyword>
<evidence type="ECO:0000256" key="5">
    <source>
        <dbReference type="ARBA" id="ARBA00022448"/>
    </source>
</evidence>
<gene>
    <name evidence="21" type="ORF">SAMN05216219_1180</name>
</gene>
<dbReference type="Pfam" id="PF00689">
    <property type="entry name" value="Cation_ATPase_C"/>
    <property type="match status" value="1"/>
</dbReference>
<dbReference type="InterPro" id="IPR008250">
    <property type="entry name" value="ATPase_P-typ_transduc_dom_A_sf"/>
</dbReference>
<keyword evidence="7 19" id="KW-0812">Transmembrane</keyword>
<evidence type="ECO:0000256" key="4">
    <source>
        <dbReference type="ARBA" id="ARBA00012517"/>
    </source>
</evidence>
<evidence type="ECO:0000256" key="19">
    <source>
        <dbReference type="SAM" id="Phobius"/>
    </source>
</evidence>
<dbReference type="InterPro" id="IPR023299">
    <property type="entry name" value="ATPase_P-typ_cyto_dom_N"/>
</dbReference>
<evidence type="ECO:0000256" key="17">
    <source>
        <dbReference type="ARBA" id="ARBA00049289"/>
    </source>
</evidence>
<dbReference type="Gene3D" id="1.20.1110.10">
    <property type="entry name" value="Calcium-transporting ATPase, transmembrane domain"/>
    <property type="match status" value="1"/>
</dbReference>
<accession>A0A1I4ZYG1</accession>
<keyword evidence="11" id="KW-0067">ATP-binding</keyword>
<dbReference type="Proteomes" id="UP000198867">
    <property type="component" value="Unassembled WGS sequence"/>
</dbReference>
<evidence type="ECO:0000256" key="3">
    <source>
        <dbReference type="ARBA" id="ARBA00006024"/>
    </source>
</evidence>
<feature type="domain" description="Cation-transporting P-type ATPase N-terminal" evidence="20">
    <location>
        <begin position="19"/>
        <end position="87"/>
    </location>
</feature>
<keyword evidence="16 19" id="KW-0472">Membrane</keyword>
<evidence type="ECO:0000256" key="14">
    <source>
        <dbReference type="ARBA" id="ARBA00023008"/>
    </source>
</evidence>
<dbReference type="Gene3D" id="2.70.150.10">
    <property type="entry name" value="Calcium-transporting ATPase, cytoplasmic transduction domain A"/>
    <property type="match status" value="1"/>
</dbReference>
<dbReference type="InterPro" id="IPR036412">
    <property type="entry name" value="HAD-like_sf"/>
</dbReference>
<dbReference type="SUPFAM" id="SSF81653">
    <property type="entry name" value="Calcium ATPase, transduction domain A"/>
    <property type="match status" value="1"/>
</dbReference>
<dbReference type="NCBIfam" id="TIGR01494">
    <property type="entry name" value="ATPase_P-type"/>
    <property type="match status" value="3"/>
</dbReference>
<dbReference type="PRINTS" id="PR00119">
    <property type="entry name" value="CATATPASE"/>
</dbReference>
<reference evidence="22" key="1">
    <citation type="submission" date="2016-10" db="EMBL/GenBank/DDBJ databases">
        <authorList>
            <person name="Varghese N."/>
            <person name="Submissions S."/>
        </authorList>
    </citation>
    <scope>NUCLEOTIDE SEQUENCE [LARGE SCALE GENOMIC DNA]</scope>
    <source>
        <strain evidence="22">CGMCC 1.11101</strain>
    </source>
</reference>
<dbReference type="PANTHER" id="PTHR43294:SF21">
    <property type="entry name" value="CATION TRANSPORTING ATPASE"/>
    <property type="match status" value="1"/>
</dbReference>
<keyword evidence="8" id="KW-0479">Metal-binding</keyword>
<dbReference type="EMBL" id="FOVM01000002">
    <property type="protein sequence ID" value="SFN55150.1"/>
    <property type="molecule type" value="Genomic_DNA"/>
</dbReference>
<keyword evidence="15" id="KW-0406">Ion transport</keyword>
<dbReference type="PRINTS" id="PR00120">
    <property type="entry name" value="HATPASE"/>
</dbReference>
<keyword evidence="22" id="KW-1185">Reference proteome</keyword>
<dbReference type="InterPro" id="IPR023298">
    <property type="entry name" value="ATPase_P-typ_TM_dom_sf"/>
</dbReference>
<keyword evidence="13 19" id="KW-1133">Transmembrane helix</keyword>
<feature type="transmembrane region" description="Helical" evidence="19">
    <location>
        <begin position="243"/>
        <end position="263"/>
    </location>
</feature>
<evidence type="ECO:0000256" key="11">
    <source>
        <dbReference type="ARBA" id="ARBA00022840"/>
    </source>
</evidence>
<dbReference type="Pfam" id="PF00122">
    <property type="entry name" value="E1-E2_ATPase"/>
    <property type="match status" value="1"/>
</dbReference>
<dbReference type="STRING" id="995034.SAMN05216219_1180"/>
<dbReference type="InterPro" id="IPR023214">
    <property type="entry name" value="HAD_sf"/>
</dbReference>
<evidence type="ECO:0000256" key="10">
    <source>
        <dbReference type="ARBA" id="ARBA00022796"/>
    </source>
</evidence>
<dbReference type="InterPro" id="IPR001757">
    <property type="entry name" value="P_typ_ATPase"/>
</dbReference>
<dbReference type="GO" id="GO:0005886">
    <property type="term" value="C:plasma membrane"/>
    <property type="evidence" value="ECO:0007669"/>
    <property type="project" value="UniProtKB-SubCell"/>
</dbReference>
<dbReference type="PROSITE" id="PS00154">
    <property type="entry name" value="ATPASE_E1_E2"/>
    <property type="match status" value="1"/>
</dbReference>
<keyword evidence="10" id="KW-0187">Copper transport</keyword>
<evidence type="ECO:0000259" key="20">
    <source>
        <dbReference type="SMART" id="SM00831"/>
    </source>
</evidence>
<dbReference type="SFLD" id="SFLDG00002">
    <property type="entry name" value="C1.7:_P-type_atpase_like"/>
    <property type="match status" value="1"/>
</dbReference>
<dbReference type="Gene3D" id="3.40.50.1000">
    <property type="entry name" value="HAD superfamily/HAD-like"/>
    <property type="match status" value="1"/>
</dbReference>
<comment type="catalytic activity">
    <reaction evidence="17">
        <text>Cu(+)(in) + ATP + H2O = Cu(+)(out) + ADP + phosphate + H(+)</text>
        <dbReference type="Rhea" id="RHEA:25792"/>
        <dbReference type="ChEBI" id="CHEBI:15377"/>
        <dbReference type="ChEBI" id="CHEBI:15378"/>
        <dbReference type="ChEBI" id="CHEBI:30616"/>
        <dbReference type="ChEBI" id="CHEBI:43474"/>
        <dbReference type="ChEBI" id="CHEBI:49552"/>
        <dbReference type="ChEBI" id="CHEBI:456216"/>
        <dbReference type="EC" id="7.2.2.8"/>
    </reaction>
</comment>
<dbReference type="PANTHER" id="PTHR43294">
    <property type="entry name" value="SODIUM/POTASSIUM-TRANSPORTING ATPASE SUBUNIT ALPHA"/>
    <property type="match status" value="1"/>
</dbReference>
<dbReference type="SUPFAM" id="SSF81665">
    <property type="entry name" value="Calcium ATPase, transmembrane domain M"/>
    <property type="match status" value="1"/>
</dbReference>
<dbReference type="InterPro" id="IPR006068">
    <property type="entry name" value="ATPase_P-typ_cation-transptr_C"/>
</dbReference>
<evidence type="ECO:0000256" key="18">
    <source>
        <dbReference type="ARBA" id="ARBA00049360"/>
    </source>
</evidence>
<evidence type="ECO:0000256" key="7">
    <source>
        <dbReference type="ARBA" id="ARBA00022692"/>
    </source>
</evidence>
<evidence type="ECO:0000256" key="13">
    <source>
        <dbReference type="ARBA" id="ARBA00022989"/>
    </source>
</evidence>
<comment type="similarity">
    <text evidence="3">Belongs to the cation transport ATPase (P-type) (TC 3.A.3) family. Type IB subfamily.</text>
</comment>
<dbReference type="InterPro" id="IPR044492">
    <property type="entry name" value="P_typ_ATPase_HD_dom"/>
</dbReference>
<dbReference type="InterPro" id="IPR004014">
    <property type="entry name" value="ATPase_P-typ_cation-transptr_N"/>
</dbReference>
<protein>
    <recommendedName>
        <fullName evidence="4">P-type Cu(+) transporter</fullName>
        <ecNumber evidence="4">7.2.2.8</ecNumber>
    </recommendedName>
</protein>
<evidence type="ECO:0000313" key="21">
    <source>
        <dbReference type="EMBL" id="SFN55150.1"/>
    </source>
</evidence>
<evidence type="ECO:0000256" key="8">
    <source>
        <dbReference type="ARBA" id="ARBA00022723"/>
    </source>
</evidence>
<keyword evidence="9" id="KW-0547">Nucleotide-binding</keyword>
<dbReference type="InterPro" id="IPR050510">
    <property type="entry name" value="Cation_transp_ATPase_P-type"/>
</dbReference>
<dbReference type="SFLD" id="SFLDF00027">
    <property type="entry name" value="p-type_atpase"/>
    <property type="match status" value="1"/>
</dbReference>
<evidence type="ECO:0000256" key="16">
    <source>
        <dbReference type="ARBA" id="ARBA00023136"/>
    </source>
</evidence>
<dbReference type="SUPFAM" id="SSF56784">
    <property type="entry name" value="HAD-like"/>
    <property type="match status" value="1"/>
</dbReference>
<organism evidence="21 22">
    <name type="scientific">Mycetocola miduiensis</name>
    <dbReference type="NCBI Taxonomy" id="995034"/>
    <lineage>
        <taxon>Bacteria</taxon>
        <taxon>Bacillati</taxon>
        <taxon>Actinomycetota</taxon>
        <taxon>Actinomycetes</taxon>
        <taxon>Micrococcales</taxon>
        <taxon>Microbacteriaceae</taxon>
        <taxon>Mycetocola</taxon>
    </lineage>
</organism>
<name>A0A1I4ZYG1_9MICO</name>
<feature type="transmembrane region" description="Helical" evidence="19">
    <location>
        <begin position="772"/>
        <end position="793"/>
    </location>
</feature>
<dbReference type="SUPFAM" id="SSF81660">
    <property type="entry name" value="Metal cation-transporting ATPase, ATP-binding domain N"/>
    <property type="match status" value="1"/>
</dbReference>
<feature type="transmembrane region" description="Helical" evidence="19">
    <location>
        <begin position="733"/>
        <end position="760"/>
    </location>
</feature>
<keyword evidence="12" id="KW-1278">Translocase</keyword>
<dbReference type="Gene3D" id="3.40.1110.10">
    <property type="entry name" value="Calcium-transporting ATPase, cytoplasmic domain N"/>
    <property type="match status" value="1"/>
</dbReference>
<dbReference type="GO" id="GO:0005524">
    <property type="term" value="F:ATP binding"/>
    <property type="evidence" value="ECO:0007669"/>
    <property type="project" value="UniProtKB-KW"/>
</dbReference>
<dbReference type="SMART" id="SM00831">
    <property type="entry name" value="Cation_ATPase_N"/>
    <property type="match status" value="1"/>
</dbReference>
<evidence type="ECO:0000256" key="12">
    <source>
        <dbReference type="ARBA" id="ARBA00022967"/>
    </source>
</evidence>
<dbReference type="SFLD" id="SFLDS00003">
    <property type="entry name" value="Haloacid_Dehalogenase"/>
    <property type="match status" value="1"/>
</dbReference>
<feature type="transmembrane region" description="Helical" evidence="19">
    <location>
        <begin position="813"/>
        <end position="832"/>
    </location>
</feature>